<dbReference type="InterPro" id="IPR015422">
    <property type="entry name" value="PyrdxlP-dep_Trfase_small"/>
</dbReference>
<keyword evidence="2" id="KW-0663">Pyridoxal phosphate</keyword>
<evidence type="ECO:0000256" key="1">
    <source>
        <dbReference type="ARBA" id="ARBA00001933"/>
    </source>
</evidence>
<evidence type="ECO:0000256" key="3">
    <source>
        <dbReference type="SAM" id="MobiDB-lite"/>
    </source>
</evidence>
<gene>
    <name evidence="4" type="ORF">N8I74_03725</name>
</gene>
<reference evidence="4" key="1">
    <citation type="submission" date="2022-10" db="EMBL/GenBank/DDBJ databases">
        <title>Chitiniphilus purpureus sp. nov., a novel chitin-degrading bacterium isolated from crawfish pond sediment.</title>
        <authorList>
            <person name="Li K."/>
        </authorList>
    </citation>
    <scope>NUCLEOTIDE SEQUENCE</scope>
    <source>
        <strain evidence="4">CD1</strain>
    </source>
</reference>
<protein>
    <submittedName>
        <fullName evidence="4">Aminotransferase class III-fold pyridoxal phosphate-dependent enzyme</fullName>
    </submittedName>
</protein>
<organism evidence="4 5">
    <name type="scientific">Chitiniphilus purpureus</name>
    <dbReference type="NCBI Taxonomy" id="2981137"/>
    <lineage>
        <taxon>Bacteria</taxon>
        <taxon>Pseudomonadati</taxon>
        <taxon>Pseudomonadota</taxon>
        <taxon>Betaproteobacteria</taxon>
        <taxon>Neisseriales</taxon>
        <taxon>Chitinibacteraceae</taxon>
        <taxon>Chitiniphilus</taxon>
    </lineage>
</organism>
<dbReference type="Proteomes" id="UP001061302">
    <property type="component" value="Chromosome"/>
</dbReference>
<sequence>MATSVDDVLDNILARRIAKEDALRSFNALSQEERDRVMTGLRARLQPQPALAEPAPAVEAAPRLRSVHESDLSEQQKAFLAELSQRFATRMAKSKHNALVHQTHFVDQRKVAGLKRPLKPMQFQLTYARAEGAYLYDVDGNRYVDITGDNGVNFFGHQPGFMKRALIERLEQGYPLVAYSEDLFEAARLFCELTGHERMVFAQTGTEAVMWAIRIARAATGRKKVVIFDGSYHGLSDTVLALKGRNGVSMSAGLGLLQEFADQLIILDYGSMDPLETIAARADEIACVLTEPIQSRFPSRQPVEFIQALRRLTLEKDIVLIFDEMVTGFRAGRKGAESFFKVKPDLATYGKVPGGGMPTGIIAGLAKYLDYVDGGVWGFDDASMPSIKRAVMAGTHTQNSLKVSATRAVCLEMKRLCSAGECEYGSCDCAIGQLNRRTQAMCDMINAYFAERRAPIVIDYFSSLFRFQITDDPYGLVRELLILLLKLEGVETSTSGNCFLNLAHSEDDLLAVIEGFKRSVDTLIEHGFFHESAPEPAASAPPGPATPPTAVRAPEDQARPDLAQLRARVLADLRQAERGGR</sequence>
<accession>A0ABY6DWB6</accession>
<keyword evidence="4" id="KW-0808">Transferase</keyword>
<dbReference type="InterPro" id="IPR015421">
    <property type="entry name" value="PyrdxlP-dep_Trfase_major"/>
</dbReference>
<evidence type="ECO:0000256" key="2">
    <source>
        <dbReference type="ARBA" id="ARBA00022898"/>
    </source>
</evidence>
<dbReference type="SUPFAM" id="SSF53383">
    <property type="entry name" value="PLP-dependent transferases"/>
    <property type="match status" value="1"/>
</dbReference>
<dbReference type="Gene3D" id="3.90.1150.10">
    <property type="entry name" value="Aspartate Aminotransferase, domain 1"/>
    <property type="match status" value="1"/>
</dbReference>
<dbReference type="InterPro" id="IPR005814">
    <property type="entry name" value="Aminotrans_3"/>
</dbReference>
<comment type="cofactor">
    <cofactor evidence="1">
        <name>pyridoxal 5'-phosphate</name>
        <dbReference type="ChEBI" id="CHEBI:597326"/>
    </cofactor>
</comment>
<name>A0ABY6DWB6_9NEIS</name>
<dbReference type="PANTHER" id="PTHR43713:SF3">
    <property type="entry name" value="GLUTAMATE-1-SEMIALDEHYDE 2,1-AMINOMUTASE 1, CHLOROPLASTIC-RELATED"/>
    <property type="match status" value="1"/>
</dbReference>
<dbReference type="RefSeq" id="WP_263125579.1">
    <property type="nucleotide sequence ID" value="NZ_CP106753.1"/>
</dbReference>
<dbReference type="Pfam" id="PF00202">
    <property type="entry name" value="Aminotran_3"/>
    <property type="match status" value="1"/>
</dbReference>
<keyword evidence="5" id="KW-1185">Reference proteome</keyword>
<proteinExistence type="predicted"/>
<evidence type="ECO:0000313" key="5">
    <source>
        <dbReference type="Proteomes" id="UP001061302"/>
    </source>
</evidence>
<evidence type="ECO:0000313" key="4">
    <source>
        <dbReference type="EMBL" id="UXY16138.1"/>
    </source>
</evidence>
<keyword evidence="4" id="KW-0032">Aminotransferase</keyword>
<dbReference type="PANTHER" id="PTHR43713">
    <property type="entry name" value="GLUTAMATE-1-SEMIALDEHYDE 2,1-AMINOMUTASE"/>
    <property type="match status" value="1"/>
</dbReference>
<dbReference type="Gene3D" id="3.40.640.10">
    <property type="entry name" value="Type I PLP-dependent aspartate aminotransferase-like (Major domain)"/>
    <property type="match status" value="1"/>
</dbReference>
<dbReference type="GO" id="GO:0008483">
    <property type="term" value="F:transaminase activity"/>
    <property type="evidence" value="ECO:0007669"/>
    <property type="project" value="UniProtKB-KW"/>
</dbReference>
<dbReference type="EMBL" id="CP106753">
    <property type="protein sequence ID" value="UXY16138.1"/>
    <property type="molecule type" value="Genomic_DNA"/>
</dbReference>
<feature type="region of interest" description="Disordered" evidence="3">
    <location>
        <begin position="533"/>
        <end position="558"/>
    </location>
</feature>
<dbReference type="InterPro" id="IPR015424">
    <property type="entry name" value="PyrdxlP-dep_Trfase"/>
</dbReference>